<dbReference type="PANTHER" id="PTHR46822">
    <property type="entry name" value="COILED-COIL ALPHA-HELICAL ROD PROTEIN 1"/>
    <property type="match status" value="1"/>
</dbReference>
<evidence type="ECO:0000256" key="7">
    <source>
        <dbReference type="ARBA" id="ARBA00022782"/>
    </source>
</evidence>
<keyword evidence="14" id="KW-1185">Reference proteome</keyword>
<dbReference type="GO" id="GO:0005814">
    <property type="term" value="C:centriole"/>
    <property type="evidence" value="ECO:0007669"/>
    <property type="project" value="TreeGrafter"/>
</dbReference>
<evidence type="ECO:0000256" key="3">
    <source>
        <dbReference type="ARBA" id="ARBA00004496"/>
    </source>
</evidence>
<dbReference type="InterPro" id="IPR009800">
    <property type="entry name" value="HCR"/>
</dbReference>
<dbReference type="AlphaFoldDB" id="A0A210Q704"/>
<keyword evidence="9" id="KW-0539">Nucleus</keyword>
<organism evidence="13 14">
    <name type="scientific">Mizuhopecten yessoensis</name>
    <name type="common">Japanese scallop</name>
    <name type="synonym">Patinopecten yessoensis</name>
    <dbReference type="NCBI Taxonomy" id="6573"/>
    <lineage>
        <taxon>Eukaryota</taxon>
        <taxon>Metazoa</taxon>
        <taxon>Spiralia</taxon>
        <taxon>Lophotrochozoa</taxon>
        <taxon>Mollusca</taxon>
        <taxon>Bivalvia</taxon>
        <taxon>Autobranchia</taxon>
        <taxon>Pteriomorphia</taxon>
        <taxon>Pectinida</taxon>
        <taxon>Pectinoidea</taxon>
        <taxon>Pectinidae</taxon>
        <taxon>Mizuhopecten</taxon>
    </lineage>
</organism>
<feature type="coiled-coil region" evidence="11">
    <location>
        <begin position="562"/>
        <end position="686"/>
    </location>
</feature>
<dbReference type="GO" id="GO:0005737">
    <property type="term" value="C:cytoplasm"/>
    <property type="evidence" value="ECO:0007669"/>
    <property type="project" value="UniProtKB-SubCell"/>
</dbReference>
<dbReference type="OrthoDB" id="193258at2759"/>
<feature type="region of interest" description="Disordered" evidence="12">
    <location>
        <begin position="708"/>
        <end position="736"/>
    </location>
</feature>
<evidence type="ECO:0000256" key="5">
    <source>
        <dbReference type="ARBA" id="ARBA00022473"/>
    </source>
</evidence>
<evidence type="ECO:0000256" key="9">
    <source>
        <dbReference type="ARBA" id="ARBA00023242"/>
    </source>
</evidence>
<evidence type="ECO:0000256" key="1">
    <source>
        <dbReference type="ARBA" id="ARBA00003936"/>
    </source>
</evidence>
<dbReference type="GO" id="GO:0005634">
    <property type="term" value="C:nucleus"/>
    <property type="evidence" value="ECO:0007669"/>
    <property type="project" value="UniProtKB-SubCell"/>
</dbReference>
<evidence type="ECO:0000256" key="6">
    <source>
        <dbReference type="ARBA" id="ARBA00022490"/>
    </source>
</evidence>
<sequence length="763" mass="87356">MASNLNTPADFLTRKGQDMQTNVKDTKVDLLPPSAFGTAVGNNGGWKELAEATKEVLQLKLENQRLKETPSIPIIMPAPVQDIRVTEEHKHIPDTDRRYIDELLMKQATEIGDLKKDLQQVKVTHREEVAKLERDYAITEKKYIQEVASLETELKSQEDRYNSQVSRLSYDYEGEKEELNGVVLKLKEELNSLAKRSSTRVVDLESQLKVSEENLTVTKVTLEKELRSKEFNLESLQKQVTQLKNYIGDAERTHKPVEVWRKENDTLHNKIQICEADRDNLQSTVQLLNIRLSSLNEILSLQEAELSRTTKEKIDKDQKENLLTRWREKVFALLVQQKSSEMMKKKNDHNWKEKVSDLKDQVMSLNSQKEVLAHSLSDVKAQFDMESNSNKRLQQEAGDTQKVAVMLDQQISQDRDSMDSLGNFAQSAISAMEAKLQPLTAALVTLQRYGQRISFASGRVEMLQGLYAHRDALLQRKAKEVEKQTGDRQGEITTDDSVTQIQEELDRVTNERDTLAVHLRQHSQTWDERVQEATATYEEEITSLRKTIEDLEYITQEKSQRAIELSEKCDLQQRELEEASEKIKVLKTTIAQQDIRSTQVLSEQKTLMQTETAEELAELNRKLDDARREHTKAVVALRQLERQSNREKERSAEHLVTVETHYTKHITQLQQQLHALEKDRNLMMATLRQEGLIGKVKATRSEPITFEAEESVPQRKAVISPPTLEGAADKGPTDEPLESVIEDLKSLTSAVLKEDASDSDTDD</sequence>
<dbReference type="STRING" id="6573.A0A210Q704"/>
<accession>A0A210Q704</accession>
<evidence type="ECO:0000256" key="10">
    <source>
        <dbReference type="ARBA" id="ARBA00031932"/>
    </source>
</evidence>
<dbReference type="GO" id="GO:0030154">
    <property type="term" value="P:cell differentiation"/>
    <property type="evidence" value="ECO:0007669"/>
    <property type="project" value="UniProtKB-KW"/>
</dbReference>
<reference evidence="13 14" key="1">
    <citation type="journal article" date="2017" name="Nat. Ecol. Evol.">
        <title>Scallop genome provides insights into evolution of bilaterian karyotype and development.</title>
        <authorList>
            <person name="Wang S."/>
            <person name="Zhang J."/>
            <person name="Jiao W."/>
            <person name="Li J."/>
            <person name="Xun X."/>
            <person name="Sun Y."/>
            <person name="Guo X."/>
            <person name="Huan P."/>
            <person name="Dong B."/>
            <person name="Zhang L."/>
            <person name="Hu X."/>
            <person name="Sun X."/>
            <person name="Wang J."/>
            <person name="Zhao C."/>
            <person name="Wang Y."/>
            <person name="Wang D."/>
            <person name="Huang X."/>
            <person name="Wang R."/>
            <person name="Lv J."/>
            <person name="Li Y."/>
            <person name="Zhang Z."/>
            <person name="Liu B."/>
            <person name="Lu W."/>
            <person name="Hui Y."/>
            <person name="Liang J."/>
            <person name="Zhou Z."/>
            <person name="Hou R."/>
            <person name="Li X."/>
            <person name="Liu Y."/>
            <person name="Li H."/>
            <person name="Ning X."/>
            <person name="Lin Y."/>
            <person name="Zhao L."/>
            <person name="Xing Q."/>
            <person name="Dou J."/>
            <person name="Li Y."/>
            <person name="Mao J."/>
            <person name="Guo H."/>
            <person name="Dou H."/>
            <person name="Li T."/>
            <person name="Mu C."/>
            <person name="Jiang W."/>
            <person name="Fu Q."/>
            <person name="Fu X."/>
            <person name="Miao Y."/>
            <person name="Liu J."/>
            <person name="Yu Q."/>
            <person name="Li R."/>
            <person name="Liao H."/>
            <person name="Li X."/>
            <person name="Kong Y."/>
            <person name="Jiang Z."/>
            <person name="Chourrout D."/>
            <person name="Li R."/>
            <person name="Bao Z."/>
        </authorList>
    </citation>
    <scope>NUCLEOTIDE SEQUENCE [LARGE SCALE GENOMIC DNA]</scope>
    <source>
        <strain evidence="13 14">PY_sf001</strain>
    </source>
</reference>
<feature type="coiled-coil region" evidence="11">
    <location>
        <begin position="115"/>
        <end position="253"/>
    </location>
</feature>
<comment type="caution">
    <text evidence="13">The sequence shown here is derived from an EMBL/GenBank/DDBJ whole genome shotgun (WGS) entry which is preliminary data.</text>
</comment>
<evidence type="ECO:0000256" key="4">
    <source>
        <dbReference type="ARBA" id="ARBA00016468"/>
    </source>
</evidence>
<dbReference type="PANTHER" id="PTHR46822:SF1">
    <property type="entry name" value="COILED-COIL ALPHA-HELICAL ROD PROTEIN 1"/>
    <property type="match status" value="1"/>
</dbReference>
<evidence type="ECO:0000256" key="11">
    <source>
        <dbReference type="SAM" id="Coils"/>
    </source>
</evidence>
<evidence type="ECO:0000313" key="13">
    <source>
        <dbReference type="EMBL" id="OWF44518.1"/>
    </source>
</evidence>
<comment type="subcellular location">
    <subcellularLocation>
        <location evidence="3">Cytoplasm</location>
    </subcellularLocation>
    <subcellularLocation>
        <location evidence="2">Nucleus</location>
    </subcellularLocation>
</comment>
<evidence type="ECO:0000313" key="14">
    <source>
        <dbReference type="Proteomes" id="UP000242188"/>
    </source>
</evidence>
<evidence type="ECO:0000256" key="2">
    <source>
        <dbReference type="ARBA" id="ARBA00004123"/>
    </source>
</evidence>
<dbReference type="GO" id="GO:0006611">
    <property type="term" value="P:protein export from nucleus"/>
    <property type="evidence" value="ECO:0007669"/>
    <property type="project" value="TreeGrafter"/>
</dbReference>
<name>A0A210Q704_MIZYE</name>
<dbReference type="Proteomes" id="UP000242188">
    <property type="component" value="Unassembled WGS sequence"/>
</dbReference>
<evidence type="ECO:0000256" key="12">
    <source>
        <dbReference type="SAM" id="MobiDB-lite"/>
    </source>
</evidence>
<evidence type="ECO:0000256" key="8">
    <source>
        <dbReference type="ARBA" id="ARBA00023054"/>
    </source>
</evidence>
<keyword evidence="6" id="KW-0963">Cytoplasm</keyword>
<proteinExistence type="predicted"/>
<comment type="function">
    <text evidence="1">May be a regulator of keratinocyte proliferation or differentiation.</text>
</comment>
<gene>
    <name evidence="13" type="ORF">KP79_PYT07035</name>
</gene>
<dbReference type="Pfam" id="PF07111">
    <property type="entry name" value="HCR"/>
    <property type="match status" value="1"/>
</dbReference>
<dbReference type="EMBL" id="NEDP02004764">
    <property type="protein sequence ID" value="OWF44518.1"/>
    <property type="molecule type" value="Genomic_DNA"/>
</dbReference>
<keyword evidence="8 11" id="KW-0175">Coiled coil</keyword>
<protein>
    <recommendedName>
        <fullName evidence="4">Coiled-coil alpha-helical rod protein 1</fullName>
    </recommendedName>
    <alternativeName>
        <fullName evidence="10">Alpha-helical coiled-coil rod protein</fullName>
    </alternativeName>
</protein>
<keyword evidence="7" id="KW-0221">Differentiation</keyword>
<keyword evidence="5" id="KW-0217">Developmental protein</keyword>